<dbReference type="Proteomes" id="UP000612282">
    <property type="component" value="Unassembled WGS sequence"/>
</dbReference>
<gene>
    <name evidence="2" type="ORF">Aco03nite_048470</name>
</gene>
<name>A0ABQ3XD48_9ACTN</name>
<dbReference type="EMBL" id="BOMG01000057">
    <property type="protein sequence ID" value="GID56443.1"/>
    <property type="molecule type" value="Genomic_DNA"/>
</dbReference>
<keyword evidence="1" id="KW-0812">Transmembrane</keyword>
<evidence type="ECO:0000313" key="2">
    <source>
        <dbReference type="EMBL" id="GID56443.1"/>
    </source>
</evidence>
<feature type="transmembrane region" description="Helical" evidence="1">
    <location>
        <begin position="6"/>
        <end position="24"/>
    </location>
</feature>
<organism evidence="2 3">
    <name type="scientific">Actinoplanes couchii</name>
    <dbReference type="NCBI Taxonomy" id="403638"/>
    <lineage>
        <taxon>Bacteria</taxon>
        <taxon>Bacillati</taxon>
        <taxon>Actinomycetota</taxon>
        <taxon>Actinomycetes</taxon>
        <taxon>Micromonosporales</taxon>
        <taxon>Micromonosporaceae</taxon>
        <taxon>Actinoplanes</taxon>
    </lineage>
</organism>
<keyword evidence="1" id="KW-1133">Transmembrane helix</keyword>
<keyword evidence="1" id="KW-0472">Membrane</keyword>
<protein>
    <submittedName>
        <fullName evidence="2">Uncharacterized protein</fullName>
    </submittedName>
</protein>
<dbReference type="RefSeq" id="WP_203798088.1">
    <property type="nucleotide sequence ID" value="NZ_BAAAQE010000034.1"/>
</dbReference>
<keyword evidence="3" id="KW-1185">Reference proteome</keyword>
<evidence type="ECO:0000313" key="3">
    <source>
        <dbReference type="Proteomes" id="UP000612282"/>
    </source>
</evidence>
<proteinExistence type="predicted"/>
<evidence type="ECO:0000256" key="1">
    <source>
        <dbReference type="SAM" id="Phobius"/>
    </source>
</evidence>
<reference evidence="2 3" key="1">
    <citation type="submission" date="2021-01" db="EMBL/GenBank/DDBJ databases">
        <title>Whole genome shotgun sequence of Actinoplanes couchii NBRC 106145.</title>
        <authorList>
            <person name="Komaki H."/>
            <person name="Tamura T."/>
        </authorList>
    </citation>
    <scope>NUCLEOTIDE SEQUENCE [LARGE SCALE GENOMIC DNA]</scope>
    <source>
        <strain evidence="2 3">NBRC 106145</strain>
    </source>
</reference>
<accession>A0ABQ3XD48</accession>
<comment type="caution">
    <text evidence="2">The sequence shown here is derived from an EMBL/GenBank/DDBJ whole genome shotgun (WGS) entry which is preliminary data.</text>
</comment>
<sequence>MSPPVIVAVVLAVLLLIAVVLLVIELRRTPGRPGVAGPAVTGPAALDEVDRALRVLVTACDRAERDFPDVYAVECAADRVVLRLATYETSAPEPWDGGGDGTEWTLSRAGRQTGGQVPAESHPYPLIASLGLHEDRRVLVNLARAAGPITLAGPPTAVGAFAQRLLTELLSGPVGRDAEVTLIGDVGIGLTGVRPERLRTAATLAEAQHGGREQQVARAGAGAVFQQLDDGRAAAEPDQPRRLVVIGADQYRAESAGRAPAGGAVLVLGEIDHAAWRFEVRPDGGLDTGALGLPIDTSL</sequence>